<dbReference type="EMBL" id="CAXAMM010008846">
    <property type="protein sequence ID" value="CAK9018615.1"/>
    <property type="molecule type" value="Genomic_DNA"/>
</dbReference>
<dbReference type="Pfam" id="PF00149">
    <property type="entry name" value="Metallophos"/>
    <property type="match status" value="1"/>
</dbReference>
<dbReference type="PANTHER" id="PTHR36492">
    <property type="match status" value="1"/>
</dbReference>
<accession>A0ABP0JVX0</accession>
<dbReference type="SUPFAM" id="SSF101478">
    <property type="entry name" value="ADP-ribosylglycohydrolase"/>
    <property type="match status" value="1"/>
</dbReference>
<organism evidence="2 3">
    <name type="scientific">Durusdinium trenchii</name>
    <dbReference type="NCBI Taxonomy" id="1381693"/>
    <lineage>
        <taxon>Eukaryota</taxon>
        <taxon>Sar</taxon>
        <taxon>Alveolata</taxon>
        <taxon>Dinophyceae</taxon>
        <taxon>Suessiales</taxon>
        <taxon>Symbiodiniaceae</taxon>
        <taxon>Durusdinium</taxon>
    </lineage>
</organism>
<dbReference type="InterPro" id="IPR005502">
    <property type="entry name" value="Ribosyl_crysJ1"/>
</dbReference>
<reference evidence="2 3" key="1">
    <citation type="submission" date="2024-02" db="EMBL/GenBank/DDBJ databases">
        <authorList>
            <person name="Chen Y."/>
            <person name="Shah S."/>
            <person name="Dougan E. K."/>
            <person name="Thang M."/>
            <person name="Chan C."/>
        </authorList>
    </citation>
    <scope>NUCLEOTIDE SEQUENCE [LARGE SCALE GENOMIC DNA]</scope>
</reference>
<dbReference type="InterPro" id="IPR036705">
    <property type="entry name" value="Ribosyl_crysJ1_sf"/>
</dbReference>
<feature type="domain" description="Calcineurin-like phosphoesterase" evidence="1">
    <location>
        <begin position="106"/>
        <end position="335"/>
    </location>
</feature>
<dbReference type="InterPro" id="IPR029052">
    <property type="entry name" value="Metallo-depent_PP-like"/>
</dbReference>
<keyword evidence="3" id="KW-1185">Reference proteome</keyword>
<dbReference type="Proteomes" id="UP001642464">
    <property type="component" value="Unassembled WGS sequence"/>
</dbReference>
<sequence length="750" mass="83580">MWEVVGGGEKGGLVVREGQSLSSTQLEERLPTGALVREVKLESERLCYELISRTGPATGWVSLSLKGRPLLVNYKDWPPQLQQVYRHSKELLPSLPWPQLACQRLVAWSDLHIDMGENMRHLEGMAGDQEAALIVAGDVCTNLDILEKALKLCQARFKVVFYVPGNHELWVVKEAAGSSRPQQTSLQKFNEILALCARLGVFTHPAFIAPGVAVCPLFSWYRGDFSGSFVHHKGFDTSTYWPEMESEDAHDPQVPWIAEFFLRLNQTRVAQASVLQETGKLQTLWTFSHHFLPRKELNLSGAHHVMMPGTCGDVQLERQIRTAHAIGHVYGHSHVGQDRVYEGIRYLQQPMGYPSDGHREERPLQIWAETDEVPRCLSSSGSQLVAPPVLHLDADRVRGALWGALIGDALSMPVCWYYGGPLQIKRDYGGPLTGYVKPKQNLPGSFMKDEVIPEKIDHGRSKFWTVEEKNPKMGFHYHYGLDAGEHTLEGYIFRLYLAAVVGAKGVVQEAAGTLQEDYMAFMEARGPQHRAPWLCLYHRLFFRRLDDGWPPTRCAQSRDPKELAETLDALSGAVPAVLAATKLEEAEAEKQVAKCIQCIRSYTPEIAKYVKLLSLAFRLLLQPDGTDGRPPPRLDAVAERLNVELRGARGGATRLAELLVGRKDPMTSTSLEEGFPSILHYMFRYHDSFPALLLAQANAGGECVHRGTLLGALAGAAHGMKGIPAEWLSGLVERQKIKEEIEAYVAALCH</sequence>
<dbReference type="InterPro" id="IPR004843">
    <property type="entry name" value="Calcineurin-like_PHP"/>
</dbReference>
<dbReference type="PANTHER" id="PTHR36492:SF2">
    <property type="entry name" value="[ACYL-CARRIER-PROTEIN] PHOSPHODIESTERASE PPTH"/>
    <property type="match status" value="1"/>
</dbReference>
<dbReference type="Gene3D" id="1.10.4080.10">
    <property type="entry name" value="ADP-ribosylation/Crystallin J1"/>
    <property type="match status" value="1"/>
</dbReference>
<comment type="caution">
    <text evidence="2">The sequence shown here is derived from an EMBL/GenBank/DDBJ whole genome shotgun (WGS) entry which is preliminary data.</text>
</comment>
<evidence type="ECO:0000313" key="3">
    <source>
        <dbReference type="Proteomes" id="UP001642464"/>
    </source>
</evidence>
<evidence type="ECO:0000259" key="1">
    <source>
        <dbReference type="Pfam" id="PF00149"/>
    </source>
</evidence>
<gene>
    <name evidence="2" type="ORF">SCF082_LOCUS14160</name>
</gene>
<dbReference type="Pfam" id="PF03747">
    <property type="entry name" value="ADP_ribosyl_GH"/>
    <property type="match status" value="1"/>
</dbReference>
<proteinExistence type="predicted"/>
<protein>
    <submittedName>
        <fullName evidence="2">ADP-ribosyl-[dinitrogen reductase] glycohydrolase (ADP-ribosylglycohydrolase) (Dinitrogenase reductase-activating glycohydrolase) (Mono-ADP-ribosylhydrolase)</fullName>
    </submittedName>
</protein>
<name>A0ABP0JVX0_9DINO</name>
<evidence type="ECO:0000313" key="2">
    <source>
        <dbReference type="EMBL" id="CAK9018615.1"/>
    </source>
</evidence>
<dbReference type="InterPro" id="IPR052963">
    <property type="entry name" value="Pantetheine_PDE"/>
</dbReference>
<dbReference type="SUPFAM" id="SSF56300">
    <property type="entry name" value="Metallo-dependent phosphatases"/>
    <property type="match status" value="1"/>
</dbReference>
<dbReference type="Gene3D" id="3.60.21.10">
    <property type="match status" value="1"/>
</dbReference>